<keyword evidence="11 13" id="KW-0472">Membrane</keyword>
<feature type="transmembrane region" description="Helical" evidence="14">
    <location>
        <begin position="46"/>
        <end position="64"/>
    </location>
</feature>
<evidence type="ECO:0000256" key="14">
    <source>
        <dbReference type="SAM" id="Phobius"/>
    </source>
</evidence>
<dbReference type="GO" id="GO:0004129">
    <property type="term" value="F:cytochrome-c oxidase activity"/>
    <property type="evidence" value="ECO:0007669"/>
    <property type="project" value="UniProtKB-EC"/>
</dbReference>
<dbReference type="InterPro" id="IPR008972">
    <property type="entry name" value="Cupredoxin"/>
</dbReference>
<evidence type="ECO:0000256" key="12">
    <source>
        <dbReference type="ARBA" id="ARBA00049512"/>
    </source>
</evidence>
<keyword evidence="10 13" id="KW-0186">Copper</keyword>
<sequence length="309" mass="35490">MKIIFLLGIIFYNKNNISITDAAKAWQIGFQDPATPVMEGIIDFHNHLMIFIVPIMIFVMWLLYKSLKYYAQSNNTQSSIIYDQYFSHSTLLEVVWTILPAFVLMAIAVPSFALLYSMEESIQPSLTLKVVGHQWYWSYEYPEIHVFDEVNSDNFKLSEPYFSELFIPTTMKKFYFATKYPANFSYNGALANPLNFDSYMIAEEDLTKGSLRLLEVDRRVVLPEKTHIRILVSAADVLHSWAIPSFGLKIDACPGRLNQSSLFIKRAGLYFGQCSEICGVNHGFMPIVVKVVDRYDFQAWLESKIGIDS</sequence>
<dbReference type="InterPro" id="IPR001505">
    <property type="entry name" value="Copper_CuA"/>
</dbReference>
<dbReference type="Pfam" id="PF02790">
    <property type="entry name" value="COX2_TM"/>
    <property type="match status" value="1"/>
</dbReference>
<keyword evidence="9 14" id="KW-1133">Transmembrane helix</keyword>
<dbReference type="Pfam" id="PF00116">
    <property type="entry name" value="COX2"/>
    <property type="match status" value="2"/>
</dbReference>
<keyword evidence="7" id="KW-1278">Translocase</keyword>
<reference evidence="17" key="1">
    <citation type="submission" date="2018-09" db="EMBL/GenBank/DDBJ databases">
        <authorList>
            <person name="Huang L.D."/>
            <person name="Gao B.Y."/>
            <person name="Zhang C.W."/>
        </authorList>
    </citation>
    <scope>NUCLEOTIDE SEQUENCE</scope>
    <source>
        <strain evidence="17">SAG 33.83</strain>
    </source>
</reference>
<reference evidence="17" key="2">
    <citation type="journal article" date="2019" name="Mitochondrial DNA Part B Resour">
        <title>The complete mitochondrial genome of an oleaginous microalga vischeria stellata strain SAG 33.83 (Eustigmatophyceae).</title>
        <authorList>
            <person name="Huang L."/>
            <person name="Gao B."/>
            <person name="Wang F."/>
            <person name="Zhang C."/>
        </authorList>
    </citation>
    <scope>NUCLEOTIDE SEQUENCE</scope>
    <source>
        <strain evidence="17">SAG 33.83</strain>
    </source>
</reference>
<evidence type="ECO:0000256" key="11">
    <source>
        <dbReference type="ARBA" id="ARBA00023136"/>
    </source>
</evidence>
<dbReference type="GO" id="GO:0005507">
    <property type="term" value="F:copper ion binding"/>
    <property type="evidence" value="ECO:0007669"/>
    <property type="project" value="InterPro"/>
</dbReference>
<comment type="cofactor">
    <cofactor evidence="13">
        <name>Cu cation</name>
        <dbReference type="ChEBI" id="CHEBI:23378"/>
    </cofactor>
    <text evidence="13">Binds a copper A center.</text>
</comment>
<dbReference type="SUPFAM" id="SSF49503">
    <property type="entry name" value="Cupredoxins"/>
    <property type="match status" value="1"/>
</dbReference>
<dbReference type="PROSITE" id="PS00078">
    <property type="entry name" value="COX2"/>
    <property type="match status" value="1"/>
</dbReference>
<comment type="function">
    <text evidence="13">Component of the cytochrome c oxidase, the last enzyme in the mitochondrial electron transport chain which drives oxidative phosphorylation. The respiratory chain contains 3 multisubunit complexes succinate dehydrogenase (complex II, CII), ubiquinol-cytochrome c oxidoreductase (cytochrome b-c1 complex, complex III, CIII) and cytochrome c oxidase (complex IV, CIV), that cooperate to transfer electrons derived from NADH and succinate to molecular oxygen, creating an electrochemical gradient over the inner membrane that drives transmembrane transport and the ATP synthase. Cytochrome c oxidase is the component of the respiratory chain that catalyzes the reduction of oxygen to water. Electrons originating from reduced cytochrome c in the intermembrane space (IMS) are transferred via the dinuclear copper A center (CU(A)) of subunit 2 and heme A of subunit 1 to the active site in subunit 1, a binuclear center (BNC) formed by heme A3 and copper B (CU(B)). The BNC reduces molecular oxygen to 2 water molecules using 4 electrons from cytochrome c in the IMS and 4 protons from the mitochondrial matrix.</text>
</comment>
<dbReference type="Gene3D" id="2.60.40.420">
    <property type="entry name" value="Cupredoxins - blue copper proteins"/>
    <property type="match status" value="2"/>
</dbReference>
<dbReference type="GeneID" id="39705020"/>
<feature type="domain" description="Cytochrome oxidase subunit II transmembrane region profile" evidence="16">
    <location>
        <begin position="22"/>
        <end position="122"/>
    </location>
</feature>
<dbReference type="InterPro" id="IPR002429">
    <property type="entry name" value="CcO_II-like_C"/>
</dbReference>
<comment type="catalytic activity">
    <reaction evidence="12">
        <text>4 Fe(II)-[cytochrome c] + O2 + 8 H(+)(in) = 4 Fe(III)-[cytochrome c] + 2 H2O + 4 H(+)(out)</text>
        <dbReference type="Rhea" id="RHEA:11436"/>
        <dbReference type="Rhea" id="RHEA-COMP:10350"/>
        <dbReference type="Rhea" id="RHEA-COMP:14399"/>
        <dbReference type="ChEBI" id="CHEBI:15377"/>
        <dbReference type="ChEBI" id="CHEBI:15378"/>
        <dbReference type="ChEBI" id="CHEBI:15379"/>
        <dbReference type="ChEBI" id="CHEBI:29033"/>
        <dbReference type="ChEBI" id="CHEBI:29034"/>
        <dbReference type="EC" id="7.1.1.9"/>
    </reaction>
    <physiologicalReaction direction="left-to-right" evidence="12">
        <dbReference type="Rhea" id="RHEA:11437"/>
    </physiologicalReaction>
</comment>
<evidence type="ECO:0000313" key="17">
    <source>
        <dbReference type="EMBL" id="QBK36847.1"/>
    </source>
</evidence>
<dbReference type="PANTHER" id="PTHR22888">
    <property type="entry name" value="CYTOCHROME C OXIDASE, SUBUNIT II"/>
    <property type="match status" value="1"/>
</dbReference>
<dbReference type="GO" id="GO:0042773">
    <property type="term" value="P:ATP synthesis coupled electron transport"/>
    <property type="evidence" value="ECO:0007669"/>
    <property type="project" value="TreeGrafter"/>
</dbReference>
<dbReference type="PROSITE" id="PS50857">
    <property type="entry name" value="COX2_CUA"/>
    <property type="match status" value="1"/>
</dbReference>
<dbReference type="InterPro" id="IPR011759">
    <property type="entry name" value="Cyt_c_oxidase_su2_TM_dom"/>
</dbReference>
<dbReference type="PRINTS" id="PR01166">
    <property type="entry name" value="CYCOXIDASEII"/>
</dbReference>
<dbReference type="EMBL" id="MH981596">
    <property type="protein sequence ID" value="QBK36847.1"/>
    <property type="molecule type" value="Genomic_DNA"/>
</dbReference>
<keyword evidence="5 13" id="KW-0812">Transmembrane</keyword>
<evidence type="ECO:0000256" key="9">
    <source>
        <dbReference type="ARBA" id="ARBA00022989"/>
    </source>
</evidence>
<evidence type="ECO:0000256" key="6">
    <source>
        <dbReference type="ARBA" id="ARBA00022723"/>
    </source>
</evidence>
<dbReference type="GO" id="GO:0005743">
    <property type="term" value="C:mitochondrial inner membrane"/>
    <property type="evidence" value="ECO:0007669"/>
    <property type="project" value="UniProtKB-SubCell"/>
</dbReference>
<gene>
    <name evidence="17" type="primary">cox2</name>
</gene>
<dbReference type="GO" id="GO:0016491">
    <property type="term" value="F:oxidoreductase activity"/>
    <property type="evidence" value="ECO:0007669"/>
    <property type="project" value="InterPro"/>
</dbReference>
<dbReference type="AlphaFoldDB" id="A0A481XI45"/>
<protein>
    <recommendedName>
        <fullName evidence="13">Cytochrome c oxidase subunit 2</fullName>
    </recommendedName>
</protein>
<organism evidence="17">
    <name type="scientific">Vischeria stellata</name>
    <dbReference type="NCBI Taxonomy" id="1104407"/>
    <lineage>
        <taxon>Eukaryota</taxon>
        <taxon>Sar</taxon>
        <taxon>Stramenopiles</taxon>
        <taxon>Ochrophyta</taxon>
        <taxon>Eustigmatophyceae</taxon>
        <taxon>Eustigmatales</taxon>
        <taxon>Chlorobotryaceae</taxon>
        <taxon>Vischeria</taxon>
    </lineage>
</organism>
<dbReference type="CDD" id="cd13912">
    <property type="entry name" value="CcO_II_C"/>
    <property type="match status" value="1"/>
</dbReference>
<comment type="subcellular location">
    <subcellularLocation>
        <location evidence="1">Membrane</location>
        <topology evidence="1">Multi-pass membrane protein</topology>
    </subcellularLocation>
    <subcellularLocation>
        <location evidence="13">Mitochondrion inner membrane</location>
        <topology evidence="13">Multi-pass membrane protein</topology>
    </subcellularLocation>
</comment>
<feature type="transmembrane region" description="Helical" evidence="14">
    <location>
        <begin position="94"/>
        <end position="116"/>
    </location>
</feature>
<keyword evidence="8 13" id="KW-0249">Electron transport</keyword>
<dbReference type="InterPro" id="IPR036257">
    <property type="entry name" value="Cyt_c_oxidase_su2_TM_sf"/>
</dbReference>
<feature type="domain" description="Cytochrome oxidase subunit II copper A binding" evidence="15">
    <location>
        <begin position="123"/>
        <end position="303"/>
    </location>
</feature>
<evidence type="ECO:0000256" key="1">
    <source>
        <dbReference type="ARBA" id="ARBA00004141"/>
    </source>
</evidence>
<keyword evidence="3 13" id="KW-0813">Transport</keyword>
<evidence type="ECO:0000256" key="7">
    <source>
        <dbReference type="ARBA" id="ARBA00022967"/>
    </source>
</evidence>
<dbReference type="PROSITE" id="PS50999">
    <property type="entry name" value="COX2_TM"/>
    <property type="match status" value="1"/>
</dbReference>
<dbReference type="InterPro" id="IPR034210">
    <property type="entry name" value="CcO_II_C"/>
</dbReference>
<keyword evidence="13" id="KW-0999">Mitochondrion inner membrane</keyword>
<evidence type="ECO:0000256" key="13">
    <source>
        <dbReference type="RuleBase" id="RU000457"/>
    </source>
</evidence>
<dbReference type="Gene3D" id="1.10.287.90">
    <property type="match status" value="1"/>
</dbReference>
<keyword evidence="6 13" id="KW-0479">Metal-binding</keyword>
<evidence type="ECO:0000256" key="2">
    <source>
        <dbReference type="ARBA" id="ARBA00007866"/>
    </source>
</evidence>
<geneLocation type="mitochondrion" evidence="17"/>
<keyword evidence="13 17" id="KW-0496">Mitochondrion</keyword>
<proteinExistence type="inferred from homology"/>
<dbReference type="NCBIfam" id="TIGR02866">
    <property type="entry name" value="CoxB"/>
    <property type="match status" value="1"/>
</dbReference>
<accession>A0A481XI45</accession>
<keyword evidence="4 13" id="KW-0679">Respiratory chain</keyword>
<comment type="similarity">
    <text evidence="2 13">Belongs to the cytochrome c oxidase subunit 2 family.</text>
</comment>
<dbReference type="InterPro" id="IPR014222">
    <property type="entry name" value="Cyt_c_oxidase_su2"/>
</dbReference>
<evidence type="ECO:0000256" key="10">
    <source>
        <dbReference type="ARBA" id="ARBA00023008"/>
    </source>
</evidence>
<evidence type="ECO:0000259" key="16">
    <source>
        <dbReference type="PROSITE" id="PS50999"/>
    </source>
</evidence>
<dbReference type="SUPFAM" id="SSF81464">
    <property type="entry name" value="Cytochrome c oxidase subunit II-like, transmembrane region"/>
    <property type="match status" value="1"/>
</dbReference>
<evidence type="ECO:0000259" key="15">
    <source>
        <dbReference type="PROSITE" id="PS50857"/>
    </source>
</evidence>
<evidence type="ECO:0000256" key="3">
    <source>
        <dbReference type="ARBA" id="ARBA00022448"/>
    </source>
</evidence>
<dbReference type="RefSeq" id="YP_009579060.1">
    <property type="nucleotide sequence ID" value="NC_041506.1"/>
</dbReference>
<evidence type="ECO:0000256" key="8">
    <source>
        <dbReference type="ARBA" id="ARBA00022982"/>
    </source>
</evidence>
<name>A0A481XI45_9STRA</name>
<dbReference type="PANTHER" id="PTHR22888:SF9">
    <property type="entry name" value="CYTOCHROME C OXIDASE SUBUNIT 2"/>
    <property type="match status" value="1"/>
</dbReference>
<evidence type="ECO:0000256" key="4">
    <source>
        <dbReference type="ARBA" id="ARBA00022660"/>
    </source>
</evidence>
<dbReference type="InterPro" id="IPR045187">
    <property type="entry name" value="CcO_II"/>
</dbReference>
<evidence type="ECO:0000256" key="5">
    <source>
        <dbReference type="ARBA" id="ARBA00022692"/>
    </source>
</evidence>